<keyword evidence="2" id="KW-0479">Metal-binding</keyword>
<evidence type="ECO:0000256" key="1">
    <source>
        <dbReference type="ARBA" id="ARBA00022722"/>
    </source>
</evidence>
<dbReference type="InterPro" id="IPR029060">
    <property type="entry name" value="PIN-like_dom_sf"/>
</dbReference>
<dbReference type="SUPFAM" id="SSF88723">
    <property type="entry name" value="PIN domain-like"/>
    <property type="match status" value="1"/>
</dbReference>
<keyword evidence="1" id="KW-0540">Nuclease</keyword>
<gene>
    <name evidence="6" type="ORF">AB3X52_05140</name>
</gene>
<evidence type="ECO:0000256" key="4">
    <source>
        <dbReference type="ARBA" id="ARBA00022842"/>
    </source>
</evidence>
<keyword evidence="7" id="KW-1185">Reference proteome</keyword>
<evidence type="ECO:0000259" key="5">
    <source>
        <dbReference type="Pfam" id="PF13470"/>
    </source>
</evidence>
<evidence type="ECO:0000256" key="3">
    <source>
        <dbReference type="ARBA" id="ARBA00022801"/>
    </source>
</evidence>
<comment type="caution">
    <text evidence="6">The sequence shown here is derived from an EMBL/GenBank/DDBJ whole genome shotgun (WGS) entry which is preliminary data.</text>
</comment>
<dbReference type="Proteomes" id="UP001556631">
    <property type="component" value="Unassembled WGS sequence"/>
</dbReference>
<keyword evidence="3" id="KW-0378">Hydrolase</keyword>
<dbReference type="InterPro" id="IPR002716">
    <property type="entry name" value="PIN_dom"/>
</dbReference>
<reference evidence="6 7" key="1">
    <citation type="submission" date="2024-07" db="EMBL/GenBank/DDBJ databases">
        <authorList>
            <person name="Lee S."/>
            <person name="Kang M."/>
        </authorList>
    </citation>
    <scope>NUCLEOTIDE SEQUENCE [LARGE SCALE GENOMIC DNA]</scope>
    <source>
        <strain evidence="6 7">DS6</strain>
    </source>
</reference>
<accession>A0ABV3SVP4</accession>
<protein>
    <submittedName>
        <fullName evidence="6">PIN domain-containing protein</fullName>
    </submittedName>
</protein>
<organism evidence="6 7">
    <name type="scientific">Nocardioides eburneus</name>
    <dbReference type="NCBI Taxonomy" id="3231482"/>
    <lineage>
        <taxon>Bacteria</taxon>
        <taxon>Bacillati</taxon>
        <taxon>Actinomycetota</taxon>
        <taxon>Actinomycetes</taxon>
        <taxon>Propionibacteriales</taxon>
        <taxon>Nocardioidaceae</taxon>
        <taxon>Nocardioides</taxon>
    </lineage>
</organism>
<keyword evidence="4" id="KW-0460">Magnesium</keyword>
<evidence type="ECO:0000313" key="6">
    <source>
        <dbReference type="EMBL" id="MEX0426998.1"/>
    </source>
</evidence>
<dbReference type="Pfam" id="PF13470">
    <property type="entry name" value="PIN_3"/>
    <property type="match status" value="1"/>
</dbReference>
<feature type="domain" description="PIN" evidence="5">
    <location>
        <begin position="8"/>
        <end position="114"/>
    </location>
</feature>
<dbReference type="EMBL" id="JBFPJR010000006">
    <property type="protein sequence ID" value="MEX0426998.1"/>
    <property type="molecule type" value="Genomic_DNA"/>
</dbReference>
<dbReference type="RefSeq" id="WP_367991958.1">
    <property type="nucleotide sequence ID" value="NZ_JBFPJR010000006.1"/>
</dbReference>
<evidence type="ECO:0000256" key="2">
    <source>
        <dbReference type="ARBA" id="ARBA00022723"/>
    </source>
</evidence>
<name>A0ABV3SVP4_9ACTN</name>
<sequence length="254" mass="28104">MTISVTLADANILISRTLRDYFVYAAKLGALDIHWSDGILDETTRNLIDKFDFSQEDADVLVDRLSAFIPTALVEVKKHDETRVAKVEMDAKDRHVLAAALSANAELLLTQNVRHFPRDWMAKRGIELVDAGTLLMRLAVDYPDILREAHRLGVNSRQQTEEQVFEILVDQIGVEATAVVRAVVTAGPQSGDEAGFSWSPRPEGGYADSPAFDPHADARKAIRTGFEAAQALIHGTRISLDDVTTTVRANRERL</sequence>
<evidence type="ECO:0000313" key="7">
    <source>
        <dbReference type="Proteomes" id="UP001556631"/>
    </source>
</evidence>
<proteinExistence type="predicted"/>